<dbReference type="EMBL" id="CM008052">
    <property type="protein sequence ID" value="PAN37860.1"/>
    <property type="molecule type" value="Genomic_DNA"/>
</dbReference>
<evidence type="ECO:0000256" key="4">
    <source>
        <dbReference type="ARBA" id="ARBA00023242"/>
    </source>
</evidence>
<feature type="compositionally biased region" description="Basic and acidic residues" evidence="5">
    <location>
        <begin position="1"/>
        <end position="11"/>
    </location>
</feature>
<dbReference type="InterPro" id="IPR007811">
    <property type="entry name" value="RPC4"/>
</dbReference>
<dbReference type="Proteomes" id="UP000243499">
    <property type="component" value="Chromosome 7"/>
</dbReference>
<sequence>MDDKSKVKKEVNAPLGPPPPKRGLKFAPKVPVKKAAKLVPKKEPVEDSKDETINKELLMKLKASQITDPFARRIKTEEKPKSRTQVAFGQGNSSYARSFLIPKSSSDEAKLPKEYAEPWVRKDQITNEDCFLFRSYPLVSFFLLQDYTHTDYPVSLPLRRPYSGNPEILDEEEFGESSASRAQDAELTAAEELGLMDRSDESQLLLVQLPCSLPLPMQPQSVSEPNKGSKETREGMKLKELPAGYMGKILVYRSGKVKMKIGDILFDVSSGSDCKFVQEVAAINTREKHCCTVGEISKRAVITPNIGCLLGSANKMEE</sequence>
<dbReference type="AlphaFoldDB" id="A0A2S3I6A5"/>
<evidence type="ECO:0000256" key="1">
    <source>
        <dbReference type="ARBA" id="ARBA00004123"/>
    </source>
</evidence>
<dbReference type="GO" id="GO:0042797">
    <property type="term" value="P:tRNA transcription by RNA polymerase III"/>
    <property type="evidence" value="ECO:0007669"/>
    <property type="project" value="TreeGrafter"/>
</dbReference>
<feature type="region of interest" description="Disordered" evidence="5">
    <location>
        <begin position="1"/>
        <end position="26"/>
    </location>
</feature>
<accession>A0A2S3I6A5</accession>
<dbReference type="GO" id="GO:0005666">
    <property type="term" value="C:RNA polymerase III complex"/>
    <property type="evidence" value="ECO:0007669"/>
    <property type="project" value="InterPro"/>
</dbReference>
<keyword evidence="4" id="KW-0539">Nucleus</keyword>
<evidence type="ECO:0000256" key="2">
    <source>
        <dbReference type="ARBA" id="ARBA00022478"/>
    </source>
</evidence>
<dbReference type="GO" id="GO:0003677">
    <property type="term" value="F:DNA binding"/>
    <property type="evidence" value="ECO:0007669"/>
    <property type="project" value="InterPro"/>
</dbReference>
<dbReference type="PANTHER" id="PTHR13408:SF0">
    <property type="entry name" value="DNA-DIRECTED RNA POLYMERASE III SUBUNIT RPC4"/>
    <property type="match status" value="1"/>
</dbReference>
<evidence type="ECO:0000313" key="6">
    <source>
        <dbReference type="EMBL" id="PAN37860.1"/>
    </source>
</evidence>
<reference evidence="6" key="1">
    <citation type="submission" date="2018-04" db="EMBL/GenBank/DDBJ databases">
        <title>WGS assembly of Panicum hallii.</title>
        <authorList>
            <person name="Lovell J."/>
            <person name="Jenkins J."/>
            <person name="Lowry D."/>
            <person name="Mamidi S."/>
            <person name="Sreedasyam A."/>
            <person name="Weng X."/>
            <person name="Barry K."/>
            <person name="Bonette J."/>
            <person name="Campitelli B."/>
            <person name="Daum C."/>
            <person name="Gordon S."/>
            <person name="Gould B."/>
            <person name="Lipzen A."/>
            <person name="Macqueen A."/>
            <person name="Palacio-Mejia J."/>
            <person name="Plott C."/>
            <person name="Shakirov E."/>
            <person name="Shu S."/>
            <person name="Yoshinaga Y."/>
            <person name="Zane M."/>
            <person name="Rokhsar D."/>
            <person name="Grimwood J."/>
            <person name="Schmutz J."/>
            <person name="Juenger T."/>
        </authorList>
    </citation>
    <scope>NUCLEOTIDE SEQUENCE [LARGE SCALE GENOMIC DNA]</scope>
    <source>
        <strain evidence="6">FIL2</strain>
    </source>
</reference>
<evidence type="ECO:0000256" key="5">
    <source>
        <dbReference type="SAM" id="MobiDB-lite"/>
    </source>
</evidence>
<name>A0A2S3I6A5_9POAL</name>
<dbReference type="Pfam" id="PF05132">
    <property type="entry name" value="RNA_pol_Rpc4"/>
    <property type="match status" value="1"/>
</dbReference>
<dbReference type="Gramene" id="PAN37860">
    <property type="protein sequence ID" value="PAN37860"/>
    <property type="gene ID" value="PAHAL_7G128400"/>
</dbReference>
<organism evidence="6">
    <name type="scientific">Panicum hallii</name>
    <dbReference type="NCBI Taxonomy" id="206008"/>
    <lineage>
        <taxon>Eukaryota</taxon>
        <taxon>Viridiplantae</taxon>
        <taxon>Streptophyta</taxon>
        <taxon>Embryophyta</taxon>
        <taxon>Tracheophyta</taxon>
        <taxon>Spermatophyta</taxon>
        <taxon>Magnoliopsida</taxon>
        <taxon>Liliopsida</taxon>
        <taxon>Poales</taxon>
        <taxon>Poaceae</taxon>
        <taxon>PACMAD clade</taxon>
        <taxon>Panicoideae</taxon>
        <taxon>Panicodae</taxon>
        <taxon>Paniceae</taxon>
        <taxon>Panicinae</taxon>
        <taxon>Panicum</taxon>
        <taxon>Panicum sect. Panicum</taxon>
    </lineage>
</organism>
<comment type="subcellular location">
    <subcellularLocation>
        <location evidence="1">Nucleus</location>
    </subcellularLocation>
</comment>
<proteinExistence type="predicted"/>
<protein>
    <recommendedName>
        <fullName evidence="7">DNA-directed RNA polymerase III subunit RPC4</fullName>
    </recommendedName>
</protein>
<keyword evidence="2" id="KW-0240">DNA-directed RNA polymerase</keyword>
<keyword evidence="3" id="KW-0804">Transcription</keyword>
<evidence type="ECO:0008006" key="7">
    <source>
        <dbReference type="Google" id="ProtNLM"/>
    </source>
</evidence>
<evidence type="ECO:0000256" key="3">
    <source>
        <dbReference type="ARBA" id="ARBA00023163"/>
    </source>
</evidence>
<gene>
    <name evidence="6" type="ORF">PAHAL_7G128400</name>
</gene>
<dbReference type="PANTHER" id="PTHR13408">
    <property type="entry name" value="DNA-DIRECTED RNA POLYMERASE III"/>
    <property type="match status" value="1"/>
</dbReference>